<protein>
    <submittedName>
        <fullName evidence="1">Uncharacterized protein</fullName>
    </submittedName>
</protein>
<dbReference type="RefSeq" id="WP_240547138.1">
    <property type="nucleotide sequence ID" value="NZ_BSPF01000094.1"/>
</dbReference>
<organism evidence="1 2">
    <name type="scientific">Mesorhizobium tianshanense</name>
    <dbReference type="NCBI Taxonomy" id="39844"/>
    <lineage>
        <taxon>Bacteria</taxon>
        <taxon>Pseudomonadati</taxon>
        <taxon>Pseudomonadota</taxon>
        <taxon>Alphaproteobacteria</taxon>
        <taxon>Hyphomicrobiales</taxon>
        <taxon>Phyllobacteriaceae</taxon>
        <taxon>Mesorhizobium</taxon>
    </lineage>
</organism>
<evidence type="ECO:0000313" key="2">
    <source>
        <dbReference type="Proteomes" id="UP000317122"/>
    </source>
</evidence>
<comment type="caution">
    <text evidence="1">The sequence shown here is derived from an EMBL/GenBank/DDBJ whole genome shotgun (WGS) entry which is preliminary data.</text>
</comment>
<name>A0A562NT81_9HYPH</name>
<keyword evidence="2" id="KW-1185">Reference proteome</keyword>
<dbReference type="Proteomes" id="UP000317122">
    <property type="component" value="Unassembled WGS sequence"/>
</dbReference>
<dbReference type="EMBL" id="VLKT01000019">
    <property type="protein sequence ID" value="TWI35281.1"/>
    <property type="molecule type" value="Genomic_DNA"/>
</dbReference>
<dbReference type="AlphaFoldDB" id="A0A562NT81"/>
<reference evidence="1 2" key="1">
    <citation type="journal article" date="2015" name="Stand. Genomic Sci.">
        <title>Genomic Encyclopedia of Bacterial and Archaeal Type Strains, Phase III: the genomes of soil and plant-associated and newly described type strains.</title>
        <authorList>
            <person name="Whitman W.B."/>
            <person name="Woyke T."/>
            <person name="Klenk H.P."/>
            <person name="Zhou Y."/>
            <person name="Lilburn T.G."/>
            <person name="Beck B.J."/>
            <person name="De Vos P."/>
            <person name="Vandamme P."/>
            <person name="Eisen J.A."/>
            <person name="Garrity G."/>
            <person name="Hugenholtz P."/>
            <person name="Kyrpides N.C."/>
        </authorList>
    </citation>
    <scope>NUCLEOTIDE SEQUENCE [LARGE SCALE GENOMIC DNA]</scope>
    <source>
        <strain evidence="1 2">CGMCC 1.2546</strain>
    </source>
</reference>
<gene>
    <name evidence="1" type="ORF">IQ26_03261</name>
</gene>
<proteinExistence type="predicted"/>
<evidence type="ECO:0000313" key="1">
    <source>
        <dbReference type="EMBL" id="TWI35281.1"/>
    </source>
</evidence>
<sequence>MASSTNSINLSASLLFFGALSGAQTEGGGHRCGLSFQRDPGGMIARNKAHLQLPPIIAGDWRGEIVGVPSVNFGQVVQPGPPRQSVEFTYIILPTTLIMPNAAFRWPGVVMISAPTPMKTEFPDAGALFQNDMMPSLSLSLEVTRAQFSDMLPRLEANSLKDFHFTLDEKSERFWPVRSWGMGAPLA</sequence>
<accession>A0A562NT81</accession>